<feature type="region of interest" description="Disordered" evidence="7">
    <location>
        <begin position="145"/>
        <end position="164"/>
    </location>
</feature>
<sequence>MDIVVRALAIYLVIVVLFRVTGKRTMAQVTTVDLVLLLVISEATQQALLGDDFSITTAALAIITLVFLDRVADLLKFKSRKVNRLIEGAPVVLVEHGRPVQHHLRKEHISVDDILAVARNQQGLLRLDQIEYAILESSGGISIIPTSETASHDSAGGTAAPPGA</sequence>
<dbReference type="PANTHER" id="PTHR34582:SF6">
    <property type="entry name" value="UPF0702 TRANSMEMBRANE PROTEIN YCAP"/>
    <property type="match status" value="1"/>
</dbReference>
<dbReference type="STRING" id="882082.SaccyDRAFT_2727"/>
<evidence type="ECO:0000256" key="6">
    <source>
        <dbReference type="ARBA" id="ARBA00023136"/>
    </source>
</evidence>
<comment type="similarity">
    <text evidence="2">Belongs to the UPF0702 family.</text>
</comment>
<name>H5XGN0_9PSEU</name>
<dbReference type="InterPro" id="IPR007353">
    <property type="entry name" value="DUF421"/>
</dbReference>
<evidence type="ECO:0000313" key="10">
    <source>
        <dbReference type="Proteomes" id="UP000002791"/>
    </source>
</evidence>
<gene>
    <name evidence="9" type="ORF">SaccyDRAFT_2727</name>
</gene>
<dbReference type="OrthoDB" id="9778331at2"/>
<evidence type="ECO:0000256" key="5">
    <source>
        <dbReference type="ARBA" id="ARBA00022989"/>
    </source>
</evidence>
<keyword evidence="6" id="KW-0472">Membrane</keyword>
<evidence type="ECO:0000256" key="7">
    <source>
        <dbReference type="SAM" id="MobiDB-lite"/>
    </source>
</evidence>
<dbReference type="AlphaFoldDB" id="H5XGN0"/>
<dbReference type="Proteomes" id="UP000002791">
    <property type="component" value="Chromosome"/>
</dbReference>
<reference evidence="9 10" key="1">
    <citation type="submission" date="2011-11" db="EMBL/GenBank/DDBJ databases">
        <title>The Noncontiguous Finished sequence of Saccharomonospora cyanea NA-134.</title>
        <authorList>
            <consortium name="US DOE Joint Genome Institute"/>
            <person name="Lucas S."/>
            <person name="Han J."/>
            <person name="Lapidus A."/>
            <person name="Cheng J.-F."/>
            <person name="Goodwin L."/>
            <person name="Pitluck S."/>
            <person name="Peters L."/>
            <person name="Ovchinnikova G."/>
            <person name="Lu M."/>
            <person name="Detter J.C."/>
            <person name="Han C."/>
            <person name="Tapia R."/>
            <person name="Land M."/>
            <person name="Hauser L."/>
            <person name="Kyrpides N."/>
            <person name="Ivanova N."/>
            <person name="Pagani I."/>
            <person name="Brambilla E.-M."/>
            <person name="Klenk H.-P."/>
            <person name="Woyke T."/>
        </authorList>
    </citation>
    <scope>NUCLEOTIDE SEQUENCE [LARGE SCALE GENOMIC DNA]</scope>
    <source>
        <strain evidence="9 10">NA-134</strain>
    </source>
</reference>
<keyword evidence="10" id="KW-1185">Reference proteome</keyword>
<feature type="domain" description="YetF C-terminal" evidence="8">
    <location>
        <begin position="78"/>
        <end position="148"/>
    </location>
</feature>
<proteinExistence type="inferred from homology"/>
<dbReference type="GO" id="GO:0005886">
    <property type="term" value="C:plasma membrane"/>
    <property type="evidence" value="ECO:0007669"/>
    <property type="project" value="UniProtKB-SubCell"/>
</dbReference>
<evidence type="ECO:0000256" key="4">
    <source>
        <dbReference type="ARBA" id="ARBA00022692"/>
    </source>
</evidence>
<evidence type="ECO:0000256" key="3">
    <source>
        <dbReference type="ARBA" id="ARBA00022475"/>
    </source>
</evidence>
<evidence type="ECO:0000256" key="2">
    <source>
        <dbReference type="ARBA" id="ARBA00006448"/>
    </source>
</evidence>
<dbReference type="RefSeq" id="WP_005456823.1">
    <property type="nucleotide sequence ID" value="NZ_CM001440.1"/>
</dbReference>
<dbReference type="PANTHER" id="PTHR34582">
    <property type="entry name" value="UPF0702 TRANSMEMBRANE PROTEIN YCAP"/>
    <property type="match status" value="1"/>
</dbReference>
<keyword evidence="3" id="KW-1003">Cell membrane</keyword>
<dbReference type="EMBL" id="CM001440">
    <property type="protein sequence ID" value="EHR61573.1"/>
    <property type="molecule type" value="Genomic_DNA"/>
</dbReference>
<evidence type="ECO:0000256" key="1">
    <source>
        <dbReference type="ARBA" id="ARBA00004651"/>
    </source>
</evidence>
<dbReference type="InterPro" id="IPR023090">
    <property type="entry name" value="UPF0702_alpha/beta_dom_sf"/>
</dbReference>
<organism evidence="9 10">
    <name type="scientific">Saccharomonospora cyanea NA-134</name>
    <dbReference type="NCBI Taxonomy" id="882082"/>
    <lineage>
        <taxon>Bacteria</taxon>
        <taxon>Bacillati</taxon>
        <taxon>Actinomycetota</taxon>
        <taxon>Actinomycetes</taxon>
        <taxon>Pseudonocardiales</taxon>
        <taxon>Pseudonocardiaceae</taxon>
        <taxon>Saccharomonospora</taxon>
    </lineage>
</organism>
<dbReference type="Pfam" id="PF04239">
    <property type="entry name" value="DUF421"/>
    <property type="match status" value="1"/>
</dbReference>
<keyword evidence="5" id="KW-1133">Transmembrane helix</keyword>
<dbReference type="HOGENOM" id="CLU_077149_3_1_11"/>
<dbReference type="eggNOG" id="COG2323">
    <property type="taxonomic scope" value="Bacteria"/>
</dbReference>
<evidence type="ECO:0000313" key="9">
    <source>
        <dbReference type="EMBL" id="EHR61573.1"/>
    </source>
</evidence>
<dbReference type="Gene3D" id="3.30.240.20">
    <property type="entry name" value="bsu07140 like domains"/>
    <property type="match status" value="1"/>
</dbReference>
<keyword evidence="4" id="KW-0812">Transmembrane</keyword>
<protein>
    <submittedName>
        <fullName evidence="9">Putative membrane protein</fullName>
    </submittedName>
</protein>
<comment type="subcellular location">
    <subcellularLocation>
        <location evidence="1">Cell membrane</location>
        <topology evidence="1">Multi-pass membrane protein</topology>
    </subcellularLocation>
</comment>
<accession>H5XGN0</accession>
<evidence type="ECO:0000259" key="8">
    <source>
        <dbReference type="Pfam" id="PF04239"/>
    </source>
</evidence>